<gene>
    <name evidence="1" type="ORF">Tco_1030189</name>
</gene>
<dbReference type="EMBL" id="BQNB010018122">
    <property type="protein sequence ID" value="GJT70903.1"/>
    <property type="molecule type" value="Genomic_DNA"/>
</dbReference>
<sequence>MVGTPSEEEDATESFSGIGIPKNELLFTCDGTSWSTVIEEGEAVDVAGSGATTSAIRAMTSGVGKLTLDGRLSNSSNNG</sequence>
<comment type="caution">
    <text evidence="1">The sequence shown here is derived from an EMBL/GenBank/DDBJ whole genome shotgun (WGS) entry which is preliminary data.</text>
</comment>
<reference evidence="1" key="2">
    <citation type="submission" date="2022-01" db="EMBL/GenBank/DDBJ databases">
        <authorList>
            <person name="Yamashiro T."/>
            <person name="Shiraishi A."/>
            <person name="Satake H."/>
            <person name="Nakayama K."/>
        </authorList>
    </citation>
    <scope>NUCLEOTIDE SEQUENCE</scope>
</reference>
<evidence type="ECO:0000313" key="1">
    <source>
        <dbReference type="EMBL" id="GJT70903.1"/>
    </source>
</evidence>
<organism evidence="1 2">
    <name type="scientific">Tanacetum coccineum</name>
    <dbReference type="NCBI Taxonomy" id="301880"/>
    <lineage>
        <taxon>Eukaryota</taxon>
        <taxon>Viridiplantae</taxon>
        <taxon>Streptophyta</taxon>
        <taxon>Embryophyta</taxon>
        <taxon>Tracheophyta</taxon>
        <taxon>Spermatophyta</taxon>
        <taxon>Magnoliopsida</taxon>
        <taxon>eudicotyledons</taxon>
        <taxon>Gunneridae</taxon>
        <taxon>Pentapetalae</taxon>
        <taxon>asterids</taxon>
        <taxon>campanulids</taxon>
        <taxon>Asterales</taxon>
        <taxon>Asteraceae</taxon>
        <taxon>Asteroideae</taxon>
        <taxon>Anthemideae</taxon>
        <taxon>Anthemidinae</taxon>
        <taxon>Tanacetum</taxon>
    </lineage>
</organism>
<proteinExistence type="predicted"/>
<protein>
    <submittedName>
        <fullName evidence="1">Uncharacterized protein</fullName>
    </submittedName>
</protein>
<reference evidence="1" key="1">
    <citation type="journal article" date="2022" name="Int. J. Mol. Sci.">
        <title>Draft Genome of Tanacetum Coccineum: Genomic Comparison of Closely Related Tanacetum-Family Plants.</title>
        <authorList>
            <person name="Yamashiro T."/>
            <person name="Shiraishi A."/>
            <person name="Nakayama K."/>
            <person name="Satake H."/>
        </authorList>
    </citation>
    <scope>NUCLEOTIDE SEQUENCE</scope>
</reference>
<keyword evidence="2" id="KW-1185">Reference proteome</keyword>
<dbReference type="Proteomes" id="UP001151760">
    <property type="component" value="Unassembled WGS sequence"/>
</dbReference>
<name>A0ABQ5G5J1_9ASTR</name>
<evidence type="ECO:0000313" key="2">
    <source>
        <dbReference type="Proteomes" id="UP001151760"/>
    </source>
</evidence>
<accession>A0ABQ5G5J1</accession>